<sequence>MEYSFASYPDSGESSPRSREIDFENPPPWDDQPNQNYKAKFMCSYGGKIHPRPHDNQLSYIGGETKILAVDRTIKFSSFISKLSGICAGGPDSDVSFKYQLPGEDLDALISVTNDDDLEHMMHEYDRLYRASAKPARMRLFLFQAPSQSSFGPDSETPKSDRERFVDALNSGPTEPPKAPTPNNVDFLFGLDKGVPPPPQTAVKLQDSVPEPVIPPVPEFSTRVVGSDPVMNPVEIQRQLQEFQRLQISEHEAAMYRRKSDENLVGPYAGDYYVHKVPEKAPPVTGPPNAGFWPEKQFSGGGFQTSAPEQQMYMIPAPGTVYHAAPMVRPATGPTSQGYYHNMQRVPNDVYREQPVYNMVPQQQQQQQHQQQQQQHSPPPQLPPMSASPQTVLPPQPPKMVAYTEGFGVMRPGGGGGMGAVEASGGYAPMVAAAYDGATGRQVYYTPYQGVGTAVSGDMRAAGALGQEGNKVVNKVSQASV</sequence>
<gene>
    <name evidence="3" type="ORF">CMV_027765</name>
</gene>
<evidence type="ECO:0000259" key="2">
    <source>
        <dbReference type="SMART" id="SM00666"/>
    </source>
</evidence>
<keyword evidence="4" id="KW-1185">Reference proteome</keyword>
<name>A0A8J4QET5_9ROSI</name>
<feature type="compositionally biased region" description="Low complexity" evidence="1">
    <location>
        <begin position="361"/>
        <end position="376"/>
    </location>
</feature>
<dbReference type="SUPFAM" id="SSF54277">
    <property type="entry name" value="CAD &amp; PB1 domains"/>
    <property type="match status" value="1"/>
</dbReference>
<evidence type="ECO:0000313" key="3">
    <source>
        <dbReference type="EMBL" id="KAF3945909.1"/>
    </source>
</evidence>
<dbReference type="InterPro" id="IPR000270">
    <property type="entry name" value="PB1_dom"/>
</dbReference>
<dbReference type="InterPro" id="IPR053198">
    <property type="entry name" value="Gynoecium_Dev_Regulator"/>
</dbReference>
<dbReference type="Proteomes" id="UP000737018">
    <property type="component" value="Unassembled WGS sequence"/>
</dbReference>
<dbReference type="AlphaFoldDB" id="A0A8J4QET5"/>
<evidence type="ECO:0000256" key="1">
    <source>
        <dbReference type="SAM" id="MobiDB-lite"/>
    </source>
</evidence>
<dbReference type="Gene3D" id="3.10.20.90">
    <property type="entry name" value="Phosphatidylinositol 3-kinase Catalytic Subunit, Chain A, domain 1"/>
    <property type="match status" value="1"/>
</dbReference>
<feature type="region of interest" description="Disordered" evidence="1">
    <location>
        <begin position="360"/>
        <end position="398"/>
    </location>
</feature>
<comment type="caution">
    <text evidence="3">The sequence shown here is derived from an EMBL/GenBank/DDBJ whole genome shotgun (WGS) entry which is preliminary data.</text>
</comment>
<dbReference type="PANTHER" id="PTHR31066:SF85">
    <property type="entry name" value="OS02G0809100 PROTEIN"/>
    <property type="match status" value="1"/>
</dbReference>
<evidence type="ECO:0000313" key="4">
    <source>
        <dbReference type="Proteomes" id="UP000737018"/>
    </source>
</evidence>
<dbReference type="SMART" id="SM00666">
    <property type="entry name" value="PB1"/>
    <property type="match status" value="1"/>
</dbReference>
<dbReference type="Pfam" id="PF00564">
    <property type="entry name" value="PB1"/>
    <property type="match status" value="1"/>
</dbReference>
<dbReference type="FunFam" id="3.10.20.90:FF:000058">
    <property type="entry name" value="Octicosapeptide/phox/Bem1p domain kinase superfamily protein"/>
    <property type="match status" value="1"/>
</dbReference>
<feature type="domain" description="PB1" evidence="2">
    <location>
        <begin position="53"/>
        <end position="145"/>
    </location>
</feature>
<dbReference type="PANTHER" id="PTHR31066">
    <property type="entry name" value="OS05G0427100 PROTEIN-RELATED"/>
    <property type="match status" value="1"/>
</dbReference>
<reference evidence="3" key="1">
    <citation type="submission" date="2020-03" db="EMBL/GenBank/DDBJ databases">
        <title>Castanea mollissima Vanexum genome sequencing.</title>
        <authorList>
            <person name="Staton M."/>
        </authorList>
    </citation>
    <scope>NUCLEOTIDE SEQUENCE</scope>
    <source>
        <tissue evidence="3">Leaf</tissue>
    </source>
</reference>
<dbReference type="OrthoDB" id="1938580at2759"/>
<dbReference type="EMBL" id="JRKL02010659">
    <property type="protein sequence ID" value="KAF3945909.1"/>
    <property type="molecule type" value="Genomic_DNA"/>
</dbReference>
<proteinExistence type="predicted"/>
<protein>
    <recommendedName>
        <fullName evidence="2">PB1 domain-containing protein</fullName>
    </recommendedName>
</protein>
<feature type="region of interest" description="Disordered" evidence="1">
    <location>
        <begin position="1"/>
        <end position="34"/>
    </location>
</feature>
<accession>A0A8J4QET5</accession>
<dbReference type="CDD" id="cd06410">
    <property type="entry name" value="PB1_UP2"/>
    <property type="match status" value="1"/>
</dbReference>
<organism evidence="3 4">
    <name type="scientific">Castanea mollissima</name>
    <name type="common">Chinese chestnut</name>
    <dbReference type="NCBI Taxonomy" id="60419"/>
    <lineage>
        <taxon>Eukaryota</taxon>
        <taxon>Viridiplantae</taxon>
        <taxon>Streptophyta</taxon>
        <taxon>Embryophyta</taxon>
        <taxon>Tracheophyta</taxon>
        <taxon>Spermatophyta</taxon>
        <taxon>Magnoliopsida</taxon>
        <taxon>eudicotyledons</taxon>
        <taxon>Gunneridae</taxon>
        <taxon>Pentapetalae</taxon>
        <taxon>rosids</taxon>
        <taxon>fabids</taxon>
        <taxon>Fagales</taxon>
        <taxon>Fagaceae</taxon>
        <taxon>Castanea</taxon>
    </lineage>
</organism>